<evidence type="ECO:0000313" key="8">
    <source>
        <dbReference type="EMBL" id="MFB9680251.1"/>
    </source>
</evidence>
<comment type="caution">
    <text evidence="8">The sequence shown here is derived from an EMBL/GenBank/DDBJ whole genome shotgun (WGS) entry which is preliminary data.</text>
</comment>
<feature type="transmembrane region" description="Helical" evidence="7">
    <location>
        <begin position="401"/>
        <end position="424"/>
    </location>
</feature>
<evidence type="ECO:0000256" key="7">
    <source>
        <dbReference type="SAM" id="Phobius"/>
    </source>
</evidence>
<feature type="transmembrane region" description="Helical" evidence="7">
    <location>
        <begin position="376"/>
        <end position="395"/>
    </location>
</feature>
<evidence type="ECO:0000256" key="5">
    <source>
        <dbReference type="ARBA" id="ARBA00023136"/>
    </source>
</evidence>
<keyword evidence="9" id="KW-1185">Reference proteome</keyword>
<evidence type="ECO:0000256" key="6">
    <source>
        <dbReference type="SAM" id="MobiDB-lite"/>
    </source>
</evidence>
<dbReference type="EMBL" id="JBHMBS010000021">
    <property type="protein sequence ID" value="MFB9680251.1"/>
    <property type="molecule type" value="Genomic_DNA"/>
</dbReference>
<gene>
    <name evidence="8" type="ORF">ACFFRH_32615</name>
</gene>
<dbReference type="Proteomes" id="UP001589610">
    <property type="component" value="Unassembled WGS sequence"/>
</dbReference>
<accession>A0ABV5TPQ4</accession>
<sequence length="449" mass="45464">MNESPRPPAGDPGQGLARNLDQDLARDLGQDPIRDPGKDRARKLTRSAARNPGQDSARDRARGSSGRRLLALLTPAPTPGASAWKTGLATVAGVVVALALSSLLIAVTGGSPLASVLALFQGSMADRTAWTSTLLYAAPLLLVAVGACVSARSGVFNIGQEGQVLVGALLAAWVGLRLAVTGPALLVAVLAAAALAGGAWAGLSSLMHRLRGVDVVVSTLLMTFVAQQLVAFAVNTPWLLRESRVGDAVVAPQSNPLPESALLGSTGEYPDLQVNGGLLIALAAAVVVATVIARTRWGFRLTMLGLNPLAARHAGIRADALGGVALAVSGALAGLAGAVLLTSPVGVHRLQPGMAMGIGWDGLLVALVARNRPLPAIPVALLFGVLRSGGGFLAATGVPPFVVDVVKALLVLAFVAPPAVLAVIRRRGAGVRAGRAGHRSVPVAEGAAR</sequence>
<feature type="transmembrane region" description="Helical" evidence="7">
    <location>
        <begin position="88"/>
        <end position="109"/>
    </location>
</feature>
<dbReference type="PANTHER" id="PTHR47089:SF1">
    <property type="entry name" value="GUANOSINE ABC TRANSPORTER PERMEASE PROTEIN NUPP"/>
    <property type="match status" value="1"/>
</dbReference>
<feature type="compositionally biased region" description="Pro residues" evidence="6">
    <location>
        <begin position="1"/>
        <end position="10"/>
    </location>
</feature>
<feature type="transmembrane region" description="Helical" evidence="7">
    <location>
        <begin position="278"/>
        <end position="299"/>
    </location>
</feature>
<evidence type="ECO:0000256" key="4">
    <source>
        <dbReference type="ARBA" id="ARBA00022989"/>
    </source>
</evidence>
<name>A0ABV5TPQ4_9ACTN</name>
<dbReference type="PANTHER" id="PTHR47089">
    <property type="entry name" value="ABC TRANSPORTER, PERMEASE PROTEIN"/>
    <property type="match status" value="1"/>
</dbReference>
<dbReference type="Pfam" id="PF02653">
    <property type="entry name" value="BPD_transp_2"/>
    <property type="match status" value="1"/>
</dbReference>
<keyword evidence="3 7" id="KW-0812">Transmembrane</keyword>
<reference evidence="8 9" key="1">
    <citation type="submission" date="2024-09" db="EMBL/GenBank/DDBJ databases">
        <authorList>
            <person name="Sun Q."/>
            <person name="Mori K."/>
        </authorList>
    </citation>
    <scope>NUCLEOTIDE SEQUENCE [LARGE SCALE GENOMIC DNA]</scope>
    <source>
        <strain evidence="8 9">JCM 3028</strain>
    </source>
</reference>
<keyword evidence="2" id="KW-1003">Cell membrane</keyword>
<feature type="transmembrane region" description="Helical" evidence="7">
    <location>
        <begin position="215"/>
        <end position="234"/>
    </location>
</feature>
<organism evidence="8 9">
    <name type="scientific">Streptosporangium vulgare</name>
    <dbReference type="NCBI Taxonomy" id="46190"/>
    <lineage>
        <taxon>Bacteria</taxon>
        <taxon>Bacillati</taxon>
        <taxon>Actinomycetota</taxon>
        <taxon>Actinomycetes</taxon>
        <taxon>Streptosporangiales</taxon>
        <taxon>Streptosporangiaceae</taxon>
        <taxon>Streptosporangium</taxon>
    </lineage>
</organism>
<feature type="transmembrane region" description="Helical" evidence="7">
    <location>
        <begin position="129"/>
        <end position="150"/>
    </location>
</feature>
<feature type="region of interest" description="Disordered" evidence="6">
    <location>
        <begin position="1"/>
        <end position="64"/>
    </location>
</feature>
<comment type="subcellular location">
    <subcellularLocation>
        <location evidence="1">Cell membrane</location>
        <topology evidence="1">Multi-pass membrane protein</topology>
    </subcellularLocation>
</comment>
<dbReference type="RefSeq" id="WP_344744093.1">
    <property type="nucleotide sequence ID" value="NZ_BAAAWW010000039.1"/>
</dbReference>
<evidence type="ECO:0000256" key="3">
    <source>
        <dbReference type="ARBA" id="ARBA00022692"/>
    </source>
</evidence>
<evidence type="ECO:0000256" key="2">
    <source>
        <dbReference type="ARBA" id="ARBA00022475"/>
    </source>
</evidence>
<dbReference type="CDD" id="cd06580">
    <property type="entry name" value="TM_PBP1_transp_TpRbsC_like"/>
    <property type="match status" value="1"/>
</dbReference>
<feature type="transmembrane region" description="Helical" evidence="7">
    <location>
        <begin position="162"/>
        <end position="179"/>
    </location>
</feature>
<evidence type="ECO:0000256" key="1">
    <source>
        <dbReference type="ARBA" id="ARBA00004651"/>
    </source>
</evidence>
<protein>
    <submittedName>
        <fullName evidence="8">ABC transporter permease</fullName>
    </submittedName>
</protein>
<feature type="compositionally biased region" description="Basic and acidic residues" evidence="6">
    <location>
        <begin position="20"/>
        <end position="39"/>
    </location>
</feature>
<dbReference type="InterPro" id="IPR001851">
    <property type="entry name" value="ABC_transp_permease"/>
</dbReference>
<feature type="transmembrane region" description="Helical" evidence="7">
    <location>
        <begin position="320"/>
        <end position="341"/>
    </location>
</feature>
<keyword evidence="4 7" id="KW-1133">Transmembrane helix</keyword>
<feature type="transmembrane region" description="Helical" evidence="7">
    <location>
        <begin position="353"/>
        <end position="369"/>
    </location>
</feature>
<keyword evidence="5 7" id="KW-0472">Membrane</keyword>
<evidence type="ECO:0000313" key="9">
    <source>
        <dbReference type="Proteomes" id="UP001589610"/>
    </source>
</evidence>
<feature type="transmembrane region" description="Helical" evidence="7">
    <location>
        <begin position="185"/>
        <end position="203"/>
    </location>
</feature>
<proteinExistence type="predicted"/>